<dbReference type="EC" id="2.3.1.266" evidence="3"/>
<dbReference type="Gene3D" id="3.40.630.30">
    <property type="match status" value="1"/>
</dbReference>
<feature type="domain" description="N-acetyltransferase" evidence="4">
    <location>
        <begin position="1"/>
        <end position="137"/>
    </location>
</feature>
<proteinExistence type="inferred from homology"/>
<keyword evidence="6" id="KW-1185">Reference proteome</keyword>
<dbReference type="PROSITE" id="PS51186">
    <property type="entry name" value="GNAT"/>
    <property type="match status" value="1"/>
</dbReference>
<dbReference type="AlphaFoldDB" id="A0A1H7PQS8"/>
<dbReference type="InterPro" id="IPR050832">
    <property type="entry name" value="Bact_Acetyltransf"/>
</dbReference>
<dbReference type="InterPro" id="IPR000182">
    <property type="entry name" value="GNAT_dom"/>
</dbReference>
<evidence type="ECO:0000256" key="3">
    <source>
        <dbReference type="RuleBase" id="RU363094"/>
    </source>
</evidence>
<dbReference type="STRING" id="650850.SAMN04488129_109111"/>
<comment type="function">
    <text evidence="3">Acetylates the N-terminal alanine of ribosomal protein bS18.</text>
</comment>
<dbReference type="GO" id="GO:0005737">
    <property type="term" value="C:cytoplasm"/>
    <property type="evidence" value="ECO:0007669"/>
    <property type="project" value="UniProtKB-SubCell"/>
</dbReference>
<keyword evidence="2" id="KW-0012">Acyltransferase</keyword>
<keyword evidence="1 5" id="KW-0808">Transferase</keyword>
<dbReference type="GO" id="GO:0008999">
    <property type="term" value="F:protein-N-terminal-alanine acetyltransferase activity"/>
    <property type="evidence" value="ECO:0007669"/>
    <property type="project" value="UniProtKB-EC"/>
</dbReference>
<keyword evidence="3" id="KW-0963">Cytoplasm</keyword>
<comment type="catalytic activity">
    <reaction evidence="3">
        <text>N-terminal L-alanyl-[ribosomal protein bS18] + acetyl-CoA = N-terminal N(alpha)-acetyl-L-alanyl-[ribosomal protein bS18] + CoA + H(+)</text>
        <dbReference type="Rhea" id="RHEA:43756"/>
        <dbReference type="Rhea" id="RHEA-COMP:10676"/>
        <dbReference type="Rhea" id="RHEA-COMP:10677"/>
        <dbReference type="ChEBI" id="CHEBI:15378"/>
        <dbReference type="ChEBI" id="CHEBI:57287"/>
        <dbReference type="ChEBI" id="CHEBI:57288"/>
        <dbReference type="ChEBI" id="CHEBI:64718"/>
        <dbReference type="ChEBI" id="CHEBI:83683"/>
        <dbReference type="EC" id="2.3.1.266"/>
    </reaction>
</comment>
<dbReference type="CDD" id="cd04301">
    <property type="entry name" value="NAT_SF"/>
    <property type="match status" value="1"/>
</dbReference>
<dbReference type="PANTHER" id="PTHR43877">
    <property type="entry name" value="AMINOALKYLPHOSPHONATE N-ACETYLTRANSFERASE-RELATED-RELATED"/>
    <property type="match status" value="1"/>
</dbReference>
<dbReference type="PANTHER" id="PTHR43877:SF2">
    <property type="entry name" value="AMINOALKYLPHOSPHONATE N-ACETYLTRANSFERASE-RELATED"/>
    <property type="match status" value="1"/>
</dbReference>
<dbReference type="SUPFAM" id="SSF55729">
    <property type="entry name" value="Acyl-CoA N-acyltransferases (Nat)"/>
    <property type="match status" value="1"/>
</dbReference>
<comment type="subcellular location">
    <subcellularLocation>
        <location evidence="3">Cytoplasm</location>
    </subcellularLocation>
</comment>
<dbReference type="InterPro" id="IPR016181">
    <property type="entry name" value="Acyl_CoA_acyltransferase"/>
</dbReference>
<evidence type="ECO:0000313" key="5">
    <source>
        <dbReference type="EMBL" id="SEL37798.1"/>
    </source>
</evidence>
<gene>
    <name evidence="5" type="ORF">SAMN04488129_109111</name>
</gene>
<protein>
    <recommendedName>
        <fullName evidence="3">[Ribosomal protein bS18]-alanine N-acetyltransferase</fullName>
        <ecNumber evidence="3">2.3.1.266</ecNumber>
    </recommendedName>
</protein>
<evidence type="ECO:0000313" key="6">
    <source>
        <dbReference type="Proteomes" id="UP000198807"/>
    </source>
</evidence>
<evidence type="ECO:0000256" key="2">
    <source>
        <dbReference type="ARBA" id="ARBA00023315"/>
    </source>
</evidence>
<name>A0A1H7PQS8_9GAMM</name>
<organism evidence="5 6">
    <name type="scientific">Halomonas daqiaonensis</name>
    <dbReference type="NCBI Taxonomy" id="650850"/>
    <lineage>
        <taxon>Bacteria</taxon>
        <taxon>Pseudomonadati</taxon>
        <taxon>Pseudomonadota</taxon>
        <taxon>Gammaproteobacteria</taxon>
        <taxon>Oceanospirillales</taxon>
        <taxon>Halomonadaceae</taxon>
        <taxon>Halomonas</taxon>
    </lineage>
</organism>
<sequence length="137" mass="14971">MLSALEQAASPDPWTLHQLQAALDDPDTRVFGIEREGGLVGHAVVVRLPFDAELQAILVTQEARCQGVAGRLLKAVIEQARTWQNERLLLEVRASNDAALGLYRGAGFGEDGRRRGYYPAHIGGRREDALLMSLPLA</sequence>
<comment type="similarity">
    <text evidence="3">Belongs to the acetyltransferase family. RimI subfamily.</text>
</comment>
<accession>A0A1H7PQS8</accession>
<reference evidence="6" key="1">
    <citation type="submission" date="2016-10" db="EMBL/GenBank/DDBJ databases">
        <authorList>
            <person name="Varghese N."/>
            <person name="Submissions S."/>
        </authorList>
    </citation>
    <scope>NUCLEOTIDE SEQUENCE [LARGE SCALE GENOMIC DNA]</scope>
    <source>
        <strain evidence="6">CGMCC 1.9150</strain>
    </source>
</reference>
<dbReference type="Proteomes" id="UP000198807">
    <property type="component" value="Unassembled WGS sequence"/>
</dbReference>
<dbReference type="NCBIfam" id="TIGR01575">
    <property type="entry name" value="rimI"/>
    <property type="match status" value="1"/>
</dbReference>
<evidence type="ECO:0000256" key="1">
    <source>
        <dbReference type="ARBA" id="ARBA00022679"/>
    </source>
</evidence>
<dbReference type="Pfam" id="PF00583">
    <property type="entry name" value="Acetyltransf_1"/>
    <property type="match status" value="1"/>
</dbReference>
<dbReference type="EMBL" id="FOBC01000009">
    <property type="protein sequence ID" value="SEL37798.1"/>
    <property type="molecule type" value="Genomic_DNA"/>
</dbReference>
<dbReference type="InterPro" id="IPR006464">
    <property type="entry name" value="AcTrfase_RimI/Ard1"/>
</dbReference>
<evidence type="ECO:0000259" key="4">
    <source>
        <dbReference type="PROSITE" id="PS51186"/>
    </source>
</evidence>